<keyword evidence="6 9" id="KW-0067">ATP-binding</keyword>
<keyword evidence="3" id="KW-0808">Transferase</keyword>
<reference evidence="12 13" key="1">
    <citation type="submission" date="2024-07" db="EMBL/GenBank/DDBJ databases">
        <title>Enhanced genomic and transcriptomic resources for Trichinella pseudospiralis and T. spiralis underpin the discovery of pronounced molecular differences between stages and species.</title>
        <authorList>
            <person name="Pasi K.K."/>
            <person name="La Rosa G."/>
            <person name="Gomez-Morales M.A."/>
            <person name="Tosini F."/>
            <person name="Sumanam S."/>
            <person name="Young N.D."/>
            <person name="Chang B.C."/>
            <person name="Robin G.B."/>
        </authorList>
    </citation>
    <scope>NUCLEOTIDE SEQUENCE [LARGE SCALE GENOMIC DNA]</scope>
    <source>
        <strain evidence="12">ISS534</strain>
    </source>
</reference>
<dbReference type="SMART" id="SM00220">
    <property type="entry name" value="S_TKc"/>
    <property type="match status" value="1"/>
</dbReference>
<dbReference type="InterPro" id="IPR008271">
    <property type="entry name" value="Ser/Thr_kinase_AS"/>
</dbReference>
<keyword evidence="13" id="KW-1185">Reference proteome</keyword>
<feature type="domain" description="Protein kinase" evidence="11">
    <location>
        <begin position="168"/>
        <end position="464"/>
    </location>
</feature>
<evidence type="ECO:0000256" key="5">
    <source>
        <dbReference type="ARBA" id="ARBA00022777"/>
    </source>
</evidence>
<evidence type="ECO:0000259" key="11">
    <source>
        <dbReference type="PROSITE" id="PS50011"/>
    </source>
</evidence>
<dbReference type="InterPro" id="IPR051824">
    <property type="entry name" value="LRR_Rcpt-Like_S/T_Kinase"/>
</dbReference>
<dbReference type="InterPro" id="IPR011029">
    <property type="entry name" value="DEATH-like_dom_sf"/>
</dbReference>
<keyword evidence="2 10" id="KW-0723">Serine/threonine-protein kinase</keyword>
<feature type="binding site" evidence="9">
    <location>
        <position position="196"/>
    </location>
    <ligand>
        <name>ATP</name>
        <dbReference type="ChEBI" id="CHEBI:30616"/>
    </ligand>
</feature>
<gene>
    <name evidence="12" type="ORF">TSPI_05648</name>
</gene>
<dbReference type="Gene3D" id="1.10.510.10">
    <property type="entry name" value="Transferase(Phosphotransferase) domain 1"/>
    <property type="match status" value="1"/>
</dbReference>
<dbReference type="EC" id="2.7.11.1" evidence="1"/>
<dbReference type="PROSITE" id="PS00108">
    <property type="entry name" value="PROTEIN_KINASE_ST"/>
    <property type="match status" value="1"/>
</dbReference>
<evidence type="ECO:0000256" key="9">
    <source>
        <dbReference type="PROSITE-ProRule" id="PRU10141"/>
    </source>
</evidence>
<evidence type="ECO:0000256" key="2">
    <source>
        <dbReference type="ARBA" id="ARBA00022527"/>
    </source>
</evidence>
<evidence type="ECO:0000256" key="7">
    <source>
        <dbReference type="ARBA" id="ARBA00047899"/>
    </source>
</evidence>
<dbReference type="SUPFAM" id="SSF47986">
    <property type="entry name" value="DEATH domain"/>
    <property type="match status" value="1"/>
</dbReference>
<evidence type="ECO:0000256" key="1">
    <source>
        <dbReference type="ARBA" id="ARBA00012513"/>
    </source>
</evidence>
<dbReference type="Proteomes" id="UP001558632">
    <property type="component" value="Unassembled WGS sequence"/>
</dbReference>
<keyword evidence="5" id="KW-0418">Kinase</keyword>
<dbReference type="Pfam" id="PF00069">
    <property type="entry name" value="Pkinase"/>
    <property type="match status" value="1"/>
</dbReference>
<name>A0ABR3K235_TRISP</name>
<comment type="catalytic activity">
    <reaction evidence="8">
        <text>L-seryl-[protein] + ATP = O-phospho-L-seryl-[protein] + ADP + H(+)</text>
        <dbReference type="Rhea" id="RHEA:17989"/>
        <dbReference type="Rhea" id="RHEA-COMP:9863"/>
        <dbReference type="Rhea" id="RHEA-COMP:11604"/>
        <dbReference type="ChEBI" id="CHEBI:15378"/>
        <dbReference type="ChEBI" id="CHEBI:29999"/>
        <dbReference type="ChEBI" id="CHEBI:30616"/>
        <dbReference type="ChEBI" id="CHEBI:83421"/>
        <dbReference type="ChEBI" id="CHEBI:456216"/>
        <dbReference type="EC" id="2.7.11.1"/>
    </reaction>
</comment>
<dbReference type="InterPro" id="IPR011009">
    <property type="entry name" value="Kinase-like_dom_sf"/>
</dbReference>
<dbReference type="Gene3D" id="1.10.533.10">
    <property type="entry name" value="Death Domain, Fas"/>
    <property type="match status" value="1"/>
</dbReference>
<dbReference type="PROSITE" id="PS50011">
    <property type="entry name" value="PROTEIN_KINASE_DOM"/>
    <property type="match status" value="1"/>
</dbReference>
<organism evidence="12 13">
    <name type="scientific">Trichinella spiralis</name>
    <name type="common">Trichina worm</name>
    <dbReference type="NCBI Taxonomy" id="6334"/>
    <lineage>
        <taxon>Eukaryota</taxon>
        <taxon>Metazoa</taxon>
        <taxon>Ecdysozoa</taxon>
        <taxon>Nematoda</taxon>
        <taxon>Enoplea</taxon>
        <taxon>Dorylaimia</taxon>
        <taxon>Trichinellida</taxon>
        <taxon>Trichinellidae</taxon>
        <taxon>Trichinella</taxon>
    </lineage>
</organism>
<protein>
    <recommendedName>
        <fullName evidence="1">non-specific serine/threonine protein kinase</fullName>
        <ecNumber evidence="1">2.7.11.1</ecNumber>
    </recommendedName>
</protein>
<dbReference type="PROSITE" id="PS00107">
    <property type="entry name" value="PROTEIN_KINASE_ATP"/>
    <property type="match status" value="1"/>
</dbReference>
<comment type="caution">
    <text evidence="12">The sequence shown here is derived from an EMBL/GenBank/DDBJ whole genome shotgun (WGS) entry which is preliminary data.</text>
</comment>
<dbReference type="CDD" id="cd14066">
    <property type="entry name" value="STKc_IRAK"/>
    <property type="match status" value="1"/>
</dbReference>
<dbReference type="PANTHER" id="PTHR48006:SF102">
    <property type="entry name" value="LEUCINE-RICH REPEAT-CONTAINING PROTEIN DDB_G0281931-RELATED"/>
    <property type="match status" value="1"/>
</dbReference>
<sequence>MNDSPMTFIYQLPFRSMEILVNCLDVDNGWEEVAGMLNFTFQEVCFLRQARSRNNSPSAEMLQILSGRGVSLKILKEALQQVGNFRALELLDSSIKDSTSEDKSPHKPLLNPVNENRNLLFTAYDNQHPMENNTMEEKPVSANHSAVMSVPGALRASYEEIVQATDNFSASNLLGHGGYGMVYKGIWKNTVVAVKKLVLDNCTDKQQQPLHNHAAVQQLLKELQALTLLRHDNILSLYGYCFDHMVPYLVYQYMANGSLEDRLHNKSENKLLTWMERLKILLGTCRGLNFLHTCSDQPIIHGDVKSANILLDQHLEPKIGDFGLCRVGKLRDGVDEHPFIVSHIKGTLAYLPPEFISKKLVSSKLDVYSFGTVLFEVATGLHPYNANRCPKNLVCFMRHERFERGSVTHLIDQSLGENSPEANVGMKFFEQFVQDAFCCTAVEPASRPCLVEILKHLEALHADL</sequence>
<comment type="similarity">
    <text evidence="10">Belongs to the protein kinase superfamily.</text>
</comment>
<proteinExistence type="inferred from homology"/>
<evidence type="ECO:0000313" key="12">
    <source>
        <dbReference type="EMBL" id="KAL1226673.1"/>
    </source>
</evidence>
<accession>A0ABR3K235</accession>
<evidence type="ECO:0000256" key="4">
    <source>
        <dbReference type="ARBA" id="ARBA00022741"/>
    </source>
</evidence>
<keyword evidence="4 9" id="KW-0547">Nucleotide-binding</keyword>
<dbReference type="EMBL" id="JBEUSY010000558">
    <property type="protein sequence ID" value="KAL1226673.1"/>
    <property type="molecule type" value="Genomic_DNA"/>
</dbReference>
<dbReference type="InterPro" id="IPR000719">
    <property type="entry name" value="Prot_kinase_dom"/>
</dbReference>
<evidence type="ECO:0000313" key="13">
    <source>
        <dbReference type="Proteomes" id="UP001558632"/>
    </source>
</evidence>
<comment type="catalytic activity">
    <reaction evidence="7">
        <text>L-threonyl-[protein] + ATP = O-phospho-L-threonyl-[protein] + ADP + H(+)</text>
        <dbReference type="Rhea" id="RHEA:46608"/>
        <dbReference type="Rhea" id="RHEA-COMP:11060"/>
        <dbReference type="Rhea" id="RHEA-COMP:11605"/>
        <dbReference type="ChEBI" id="CHEBI:15378"/>
        <dbReference type="ChEBI" id="CHEBI:30013"/>
        <dbReference type="ChEBI" id="CHEBI:30616"/>
        <dbReference type="ChEBI" id="CHEBI:61977"/>
        <dbReference type="ChEBI" id="CHEBI:456216"/>
        <dbReference type="EC" id="2.7.11.1"/>
    </reaction>
</comment>
<dbReference type="SUPFAM" id="SSF56112">
    <property type="entry name" value="Protein kinase-like (PK-like)"/>
    <property type="match status" value="1"/>
</dbReference>
<evidence type="ECO:0000256" key="6">
    <source>
        <dbReference type="ARBA" id="ARBA00022840"/>
    </source>
</evidence>
<dbReference type="Gene3D" id="3.30.200.20">
    <property type="entry name" value="Phosphorylase Kinase, domain 1"/>
    <property type="match status" value="1"/>
</dbReference>
<evidence type="ECO:0000256" key="3">
    <source>
        <dbReference type="ARBA" id="ARBA00022679"/>
    </source>
</evidence>
<evidence type="ECO:0000256" key="8">
    <source>
        <dbReference type="ARBA" id="ARBA00048679"/>
    </source>
</evidence>
<dbReference type="PANTHER" id="PTHR48006">
    <property type="entry name" value="LEUCINE-RICH REPEAT-CONTAINING PROTEIN DDB_G0281931-RELATED"/>
    <property type="match status" value="1"/>
</dbReference>
<dbReference type="InterPro" id="IPR017441">
    <property type="entry name" value="Protein_kinase_ATP_BS"/>
</dbReference>
<evidence type="ECO:0000256" key="10">
    <source>
        <dbReference type="RuleBase" id="RU000304"/>
    </source>
</evidence>